<reference evidence="7 8" key="1">
    <citation type="submission" date="2015-04" db="EMBL/GenBank/DDBJ databases">
        <authorList>
            <person name="Heijne W.H."/>
            <person name="Fedorova N.D."/>
            <person name="Nierman W.C."/>
            <person name="Vollebregt A.W."/>
            <person name="Zhao Z."/>
            <person name="Wu L."/>
            <person name="Kumar M."/>
            <person name="Stam H."/>
            <person name="van den Berg M.A."/>
            <person name="Pel H.J."/>
        </authorList>
    </citation>
    <scope>NUCLEOTIDE SEQUENCE [LARGE SCALE GENOMIC DNA]</scope>
    <source>
        <strain evidence="7 8">CBS 393.64</strain>
    </source>
</reference>
<comment type="subcellular location">
    <subcellularLocation>
        <location evidence="1">Membrane</location>
        <topology evidence="1">Multi-pass membrane protein</topology>
    </subcellularLocation>
</comment>
<organism evidence="7 8">
    <name type="scientific">Rasamsonia emersonii (strain ATCC 16479 / CBS 393.64 / IMI 116815)</name>
    <dbReference type="NCBI Taxonomy" id="1408163"/>
    <lineage>
        <taxon>Eukaryota</taxon>
        <taxon>Fungi</taxon>
        <taxon>Dikarya</taxon>
        <taxon>Ascomycota</taxon>
        <taxon>Pezizomycotina</taxon>
        <taxon>Eurotiomycetes</taxon>
        <taxon>Eurotiomycetidae</taxon>
        <taxon>Eurotiales</taxon>
        <taxon>Trichocomaceae</taxon>
        <taxon>Rasamsonia</taxon>
    </lineage>
</organism>
<keyword evidence="8" id="KW-1185">Reference proteome</keyword>
<keyword evidence="3" id="KW-0812">Transmembrane</keyword>
<dbReference type="PANTHER" id="PTHR11266:SF50">
    <property type="entry name" value="VACUOLAR MEMBRANE PROTEIN YOR292C"/>
    <property type="match status" value="1"/>
</dbReference>
<evidence type="ECO:0000256" key="2">
    <source>
        <dbReference type="ARBA" id="ARBA00006824"/>
    </source>
</evidence>
<name>A0A0F4YF66_RASE3</name>
<comment type="caution">
    <text evidence="7">The sequence shown here is derived from an EMBL/GenBank/DDBJ whole genome shotgun (WGS) entry which is preliminary data.</text>
</comment>
<dbReference type="InterPro" id="IPR007248">
    <property type="entry name" value="Mpv17_PMP22"/>
</dbReference>
<dbReference type="STRING" id="1408163.A0A0F4YF66"/>
<gene>
    <name evidence="7" type="ORF">T310_9491</name>
</gene>
<sequence length="281" mass="32158">MFDTTRRRILDGLNRRYIYGRLVSDRARAEAVQRLYHENSHTDFNPFLFIAVTSYYRPPRRDGCDDETGLQVQLLLCGEASPDDDGHQCCGIADTVAQTITAFKARRSQRSQRSGNDFISIEIHELDKEKPPALGELGYAKKRPPPFDFERLTRFMAYGFFMAPIQFQWFKFLSRAFPITKRSATVPALKRVAADQLMFAPIGLVCFFTFMTIAEGGGRRALLRKFQDVYLPTLKANFILWPAVQILNFRVVPIQFQIPFVSTVGIAWTAYLSLTNSSEDE</sequence>
<evidence type="ECO:0000256" key="1">
    <source>
        <dbReference type="ARBA" id="ARBA00004141"/>
    </source>
</evidence>
<dbReference type="RefSeq" id="XP_013323489.1">
    <property type="nucleotide sequence ID" value="XM_013468035.1"/>
</dbReference>
<dbReference type="EMBL" id="LASV01000732">
    <property type="protein sequence ID" value="KKA16877.1"/>
    <property type="molecule type" value="Genomic_DNA"/>
</dbReference>
<proteinExistence type="inferred from homology"/>
<dbReference type="GeneID" id="25321424"/>
<dbReference type="GO" id="GO:0005739">
    <property type="term" value="C:mitochondrion"/>
    <property type="evidence" value="ECO:0007669"/>
    <property type="project" value="TreeGrafter"/>
</dbReference>
<protein>
    <recommendedName>
        <fullName evidence="9">Integral membrane protein, Mpv17/PMP22 family</fullName>
    </recommendedName>
</protein>
<accession>A0A0F4YF66</accession>
<evidence type="ECO:0008006" key="9">
    <source>
        <dbReference type="Google" id="ProtNLM"/>
    </source>
</evidence>
<evidence type="ECO:0000256" key="5">
    <source>
        <dbReference type="ARBA" id="ARBA00023136"/>
    </source>
</evidence>
<evidence type="ECO:0000313" key="8">
    <source>
        <dbReference type="Proteomes" id="UP000053958"/>
    </source>
</evidence>
<dbReference type="AlphaFoldDB" id="A0A0F4YF66"/>
<dbReference type="OrthoDB" id="10267969at2759"/>
<evidence type="ECO:0000313" key="7">
    <source>
        <dbReference type="EMBL" id="KKA16877.1"/>
    </source>
</evidence>
<dbReference type="PANTHER" id="PTHR11266">
    <property type="entry name" value="PEROXISOMAL MEMBRANE PROTEIN 2, PXMP2 MPV17"/>
    <property type="match status" value="1"/>
</dbReference>
<comment type="similarity">
    <text evidence="2 6">Belongs to the peroxisomal membrane protein PXMP2/4 family.</text>
</comment>
<dbReference type="Proteomes" id="UP000053958">
    <property type="component" value="Unassembled WGS sequence"/>
</dbReference>
<evidence type="ECO:0000256" key="4">
    <source>
        <dbReference type="ARBA" id="ARBA00022989"/>
    </source>
</evidence>
<dbReference type="GO" id="GO:0016020">
    <property type="term" value="C:membrane"/>
    <property type="evidence" value="ECO:0007669"/>
    <property type="project" value="UniProtKB-SubCell"/>
</dbReference>
<evidence type="ECO:0000256" key="6">
    <source>
        <dbReference type="RuleBase" id="RU363053"/>
    </source>
</evidence>
<keyword evidence="5" id="KW-0472">Membrane</keyword>
<evidence type="ECO:0000256" key="3">
    <source>
        <dbReference type="ARBA" id="ARBA00022692"/>
    </source>
</evidence>
<keyword evidence="4" id="KW-1133">Transmembrane helix</keyword>
<dbReference type="Pfam" id="PF04117">
    <property type="entry name" value="Mpv17_PMP22"/>
    <property type="match status" value="1"/>
</dbReference>